<evidence type="ECO:0000313" key="1">
    <source>
        <dbReference type="EMBL" id="GBP54792.1"/>
    </source>
</evidence>
<dbReference type="Proteomes" id="UP000299102">
    <property type="component" value="Unassembled WGS sequence"/>
</dbReference>
<protein>
    <submittedName>
        <fullName evidence="1">Uncharacterized protein</fullName>
    </submittedName>
</protein>
<dbReference type="OrthoDB" id="10560003at2759"/>
<accession>A0A4C1WVY8</accession>
<sequence length="86" mass="9839">MLLVRRGLCRCSYALGLVRFHPSEQSSLNAQHSRDLNFRHLEEALSKKVFNNEVSFSEGPPFSRLLRQAGDIVGLFYTEPTRPFSL</sequence>
<organism evidence="1 2">
    <name type="scientific">Eumeta variegata</name>
    <name type="common">Bagworm moth</name>
    <name type="synonym">Eumeta japonica</name>
    <dbReference type="NCBI Taxonomy" id="151549"/>
    <lineage>
        <taxon>Eukaryota</taxon>
        <taxon>Metazoa</taxon>
        <taxon>Ecdysozoa</taxon>
        <taxon>Arthropoda</taxon>
        <taxon>Hexapoda</taxon>
        <taxon>Insecta</taxon>
        <taxon>Pterygota</taxon>
        <taxon>Neoptera</taxon>
        <taxon>Endopterygota</taxon>
        <taxon>Lepidoptera</taxon>
        <taxon>Glossata</taxon>
        <taxon>Ditrysia</taxon>
        <taxon>Tineoidea</taxon>
        <taxon>Psychidae</taxon>
        <taxon>Oiketicinae</taxon>
        <taxon>Eumeta</taxon>
    </lineage>
</organism>
<name>A0A4C1WVY8_EUMVA</name>
<reference evidence="1 2" key="1">
    <citation type="journal article" date="2019" name="Commun. Biol.">
        <title>The bagworm genome reveals a unique fibroin gene that provides high tensile strength.</title>
        <authorList>
            <person name="Kono N."/>
            <person name="Nakamura H."/>
            <person name="Ohtoshi R."/>
            <person name="Tomita M."/>
            <person name="Numata K."/>
            <person name="Arakawa K."/>
        </authorList>
    </citation>
    <scope>NUCLEOTIDE SEQUENCE [LARGE SCALE GENOMIC DNA]</scope>
</reference>
<proteinExistence type="predicted"/>
<evidence type="ECO:0000313" key="2">
    <source>
        <dbReference type="Proteomes" id="UP000299102"/>
    </source>
</evidence>
<gene>
    <name evidence="1" type="ORF">EVAR_87864_1</name>
</gene>
<keyword evidence="2" id="KW-1185">Reference proteome</keyword>
<dbReference type="EMBL" id="BGZK01000655">
    <property type="protein sequence ID" value="GBP54792.1"/>
    <property type="molecule type" value="Genomic_DNA"/>
</dbReference>
<comment type="caution">
    <text evidence="1">The sequence shown here is derived from an EMBL/GenBank/DDBJ whole genome shotgun (WGS) entry which is preliminary data.</text>
</comment>
<dbReference type="AlphaFoldDB" id="A0A4C1WVY8"/>